<dbReference type="RefSeq" id="WP_134171891.1">
    <property type="nucleotide sequence ID" value="NZ_SODI01000001.1"/>
</dbReference>
<reference evidence="1 2" key="1">
    <citation type="submission" date="2019-03" db="EMBL/GenBank/DDBJ databases">
        <title>Genomics of glacier-inhabiting Cryobacterium strains.</title>
        <authorList>
            <person name="Liu Q."/>
            <person name="Xin Y.-H."/>
        </authorList>
    </citation>
    <scope>NUCLEOTIDE SEQUENCE [LARGE SCALE GENOMIC DNA]</scope>
    <source>
        <strain evidence="1 2">CGMCC 1.4292</strain>
    </source>
</reference>
<protein>
    <submittedName>
        <fullName evidence="1">Uncharacterized protein</fullName>
    </submittedName>
</protein>
<dbReference type="OrthoDB" id="5072236at2"/>
<name>A0A4Y8KTL3_9MICO</name>
<proteinExistence type="predicted"/>
<accession>A0A4Y8KTL3</accession>
<sequence>MKKSQETPEANAKPALSPQDEAHRKYRRGRIYVRTGQVLMIVGALVAIVHWLAHIEAFGPTQPELWLDAAAGYPMGAMLLISGAIIAGQKPK</sequence>
<gene>
    <name evidence="1" type="ORF">E3T53_03530</name>
</gene>
<keyword evidence="2" id="KW-1185">Reference proteome</keyword>
<dbReference type="Proteomes" id="UP000298218">
    <property type="component" value="Unassembled WGS sequence"/>
</dbReference>
<dbReference type="EMBL" id="SOHQ01000012">
    <property type="protein sequence ID" value="TFD81063.1"/>
    <property type="molecule type" value="Genomic_DNA"/>
</dbReference>
<comment type="caution">
    <text evidence="1">The sequence shown here is derived from an EMBL/GenBank/DDBJ whole genome shotgun (WGS) entry which is preliminary data.</text>
</comment>
<dbReference type="AlphaFoldDB" id="A0A4Y8KTL3"/>
<evidence type="ECO:0000313" key="1">
    <source>
        <dbReference type="EMBL" id="TFD81063.1"/>
    </source>
</evidence>
<organism evidence="1 2">
    <name type="scientific">Cryobacterium psychrophilum</name>
    <dbReference type="NCBI Taxonomy" id="41988"/>
    <lineage>
        <taxon>Bacteria</taxon>
        <taxon>Bacillati</taxon>
        <taxon>Actinomycetota</taxon>
        <taxon>Actinomycetes</taxon>
        <taxon>Micrococcales</taxon>
        <taxon>Microbacteriaceae</taxon>
        <taxon>Cryobacterium</taxon>
    </lineage>
</organism>
<evidence type="ECO:0000313" key="2">
    <source>
        <dbReference type="Proteomes" id="UP000298218"/>
    </source>
</evidence>